<dbReference type="EMBL" id="AP028215">
    <property type="protein sequence ID" value="BEI92197.1"/>
    <property type="molecule type" value="Genomic_DNA"/>
</dbReference>
<reference evidence="7" key="1">
    <citation type="journal article" date="2023" name="BMC Genomics">
        <title>Chromosome-level genome assemblies of Cutaneotrichosporon spp. (Trichosporonales, Basidiomycota) reveal imbalanced evolution between nucleotide sequences and chromosome synteny.</title>
        <authorList>
            <person name="Kobayashi Y."/>
            <person name="Kayamori A."/>
            <person name="Aoki K."/>
            <person name="Shiwa Y."/>
            <person name="Matsutani M."/>
            <person name="Fujita N."/>
            <person name="Sugita T."/>
            <person name="Iwasaki W."/>
            <person name="Tanaka N."/>
            <person name="Takashima M."/>
        </authorList>
    </citation>
    <scope>NUCLEOTIDE SEQUENCE</scope>
    <source>
        <strain evidence="7">HIS019</strain>
    </source>
</reference>
<evidence type="ECO:0000256" key="4">
    <source>
        <dbReference type="ARBA" id="ARBA00023239"/>
    </source>
</evidence>
<dbReference type="InterPro" id="IPR001597">
    <property type="entry name" value="ArAA_b-elim_lyase/Thr_aldolase"/>
</dbReference>
<dbReference type="RefSeq" id="XP_060457462.1">
    <property type="nucleotide sequence ID" value="XM_060600916.1"/>
</dbReference>
<evidence type="ECO:0000256" key="1">
    <source>
        <dbReference type="ARBA" id="ARBA00001933"/>
    </source>
</evidence>
<evidence type="ECO:0000256" key="5">
    <source>
        <dbReference type="PIRSR" id="PIRSR017617-1"/>
    </source>
</evidence>
<protein>
    <recommendedName>
        <fullName evidence="6">Aromatic amino acid beta-eliminating lyase/threonine aldolase domain-containing protein</fullName>
    </recommendedName>
</protein>
<dbReference type="Gene3D" id="3.90.1150.10">
    <property type="entry name" value="Aspartate Aminotransferase, domain 1"/>
    <property type="match status" value="1"/>
</dbReference>
<dbReference type="AlphaFoldDB" id="A0AA48L5B1"/>
<keyword evidence="8" id="KW-1185">Reference proteome</keyword>
<dbReference type="InterPro" id="IPR023603">
    <property type="entry name" value="Low_specificity_L-TA-like"/>
</dbReference>
<dbReference type="Pfam" id="PF01212">
    <property type="entry name" value="Beta_elim_lyase"/>
    <property type="match status" value="1"/>
</dbReference>
<dbReference type="KEGG" id="ccac:CcaHIS019_0410170"/>
<dbReference type="Gene3D" id="3.40.640.10">
    <property type="entry name" value="Type I PLP-dependent aspartate aminotransferase-like (Major domain)"/>
    <property type="match status" value="1"/>
</dbReference>
<feature type="domain" description="Aromatic amino acid beta-eliminating lyase/threonine aldolase" evidence="6">
    <location>
        <begin position="57"/>
        <end position="351"/>
    </location>
</feature>
<dbReference type="Proteomes" id="UP001233271">
    <property type="component" value="Chromosome 4"/>
</dbReference>
<accession>A0AA48L5B1</accession>
<dbReference type="FunFam" id="3.40.640.10:FF:000030">
    <property type="entry name" value="Low-specificity L-threonine aldolase"/>
    <property type="match status" value="1"/>
</dbReference>
<dbReference type="InterPro" id="IPR015424">
    <property type="entry name" value="PyrdxlP-dep_Trfase"/>
</dbReference>
<dbReference type="GO" id="GO:0008732">
    <property type="term" value="F:L-allo-threonine aldolase activity"/>
    <property type="evidence" value="ECO:0007669"/>
    <property type="project" value="TreeGrafter"/>
</dbReference>
<evidence type="ECO:0000256" key="2">
    <source>
        <dbReference type="ARBA" id="ARBA00006966"/>
    </source>
</evidence>
<evidence type="ECO:0000313" key="7">
    <source>
        <dbReference type="EMBL" id="BEI92197.1"/>
    </source>
</evidence>
<dbReference type="InterPro" id="IPR015422">
    <property type="entry name" value="PyrdxlP-dep_Trfase_small"/>
</dbReference>
<dbReference type="GO" id="GO:0006545">
    <property type="term" value="P:glycine biosynthetic process"/>
    <property type="evidence" value="ECO:0007669"/>
    <property type="project" value="TreeGrafter"/>
</dbReference>
<evidence type="ECO:0000259" key="6">
    <source>
        <dbReference type="Pfam" id="PF01212"/>
    </source>
</evidence>
<dbReference type="GeneID" id="85496067"/>
<keyword evidence="4" id="KW-0456">Lyase</keyword>
<dbReference type="InterPro" id="IPR015421">
    <property type="entry name" value="PyrdxlP-dep_Trfase_major"/>
</dbReference>
<evidence type="ECO:0000256" key="3">
    <source>
        <dbReference type="ARBA" id="ARBA00022898"/>
    </source>
</evidence>
<dbReference type="PANTHER" id="PTHR48097">
    <property type="entry name" value="L-THREONINE ALDOLASE-RELATED"/>
    <property type="match status" value="1"/>
</dbReference>
<organism evidence="7 8">
    <name type="scientific">Cutaneotrichosporon cavernicola</name>
    <dbReference type="NCBI Taxonomy" id="279322"/>
    <lineage>
        <taxon>Eukaryota</taxon>
        <taxon>Fungi</taxon>
        <taxon>Dikarya</taxon>
        <taxon>Basidiomycota</taxon>
        <taxon>Agaricomycotina</taxon>
        <taxon>Tremellomycetes</taxon>
        <taxon>Trichosporonales</taxon>
        <taxon>Trichosporonaceae</taxon>
        <taxon>Cutaneotrichosporon</taxon>
    </lineage>
</organism>
<dbReference type="PIRSF" id="PIRSF017617">
    <property type="entry name" value="Thr_aldolase"/>
    <property type="match status" value="1"/>
</dbReference>
<keyword evidence="3" id="KW-0663">Pyridoxal phosphate</keyword>
<comment type="similarity">
    <text evidence="2">Belongs to the threonine aldolase family.</text>
</comment>
<name>A0AA48L5B1_9TREE</name>
<dbReference type="GO" id="GO:0005829">
    <property type="term" value="C:cytosol"/>
    <property type="evidence" value="ECO:0007669"/>
    <property type="project" value="TreeGrafter"/>
</dbReference>
<evidence type="ECO:0000313" key="8">
    <source>
        <dbReference type="Proteomes" id="UP001233271"/>
    </source>
</evidence>
<sequence>MFGLKRLSGAYVSATRRSATRCISTAAGELKWLAEKDVIADVGGKVNVQRLRSVSRDFRTDTITIPTDAQLIAGIRATRGDDVELEDPDTVAFEARVARLAGKEAGLLCTSATGTNQIAVRSLLAQPPHSVVVDGRAHHFLNEAGGAALFSQATTHTALPENGLYLTAEDIEPVLQLGDDIHMAPTRLIVLENTMDGVVVPNEVAWGVRKLADQHGIKMHLDGARAWNAAAAALEGKEASEENITEALSAVCAPFDTISLCLTKSIGAPVGSVLVGSKEVIQRARWFRKMFGGAWRQSGPLVAAADWAVTHHFPRLGYTHELANRLAAGLQEAGCRIFLPVQTSMVFFDPAAAGVPLHEVEKAAAERGIRVRSNRLVVHHQTDPAAVDELIELIGGMAKGAVGPTTEKLRLGH</sequence>
<dbReference type="SUPFAM" id="SSF53383">
    <property type="entry name" value="PLP-dependent transferases"/>
    <property type="match status" value="1"/>
</dbReference>
<dbReference type="NCBIfam" id="NF041359">
    <property type="entry name" value="GntG_guanitoxin"/>
    <property type="match status" value="1"/>
</dbReference>
<dbReference type="GO" id="GO:0006567">
    <property type="term" value="P:L-threonine catabolic process"/>
    <property type="evidence" value="ECO:0007669"/>
    <property type="project" value="TreeGrafter"/>
</dbReference>
<gene>
    <name evidence="7" type="ORF">CcaverHIS019_0410170</name>
</gene>
<dbReference type="PANTHER" id="PTHR48097:SF9">
    <property type="entry name" value="L-THREONINE ALDOLASE"/>
    <property type="match status" value="1"/>
</dbReference>
<proteinExistence type="inferred from homology"/>
<feature type="modified residue" description="N6-(pyridoxal phosphate)lysine" evidence="5">
    <location>
        <position position="264"/>
    </location>
</feature>
<comment type="cofactor">
    <cofactor evidence="1">
        <name>pyridoxal 5'-phosphate</name>
        <dbReference type="ChEBI" id="CHEBI:597326"/>
    </cofactor>
</comment>